<protein>
    <recommendedName>
        <fullName evidence="1">3-keto-alpha-glucoside-1,2-lyase/3-keto-2-hydroxy-glucal hydratase domain-containing protein</fullName>
    </recommendedName>
</protein>
<dbReference type="Gene3D" id="2.60.120.560">
    <property type="entry name" value="Exo-inulinase, domain 1"/>
    <property type="match status" value="1"/>
</dbReference>
<sequence>MKQILPACLFAAMASSMANTSHVLFNGKDLSQWEPTGKAEWRVEDGVIAGGQDGDPKRSGILVSKGSYKDFDLRLEYMIDEHGKYNSGIYFRRSKTKRLGRPYQLNLGRGAAGEYVGLYLNDWLDKGDEKDEIRKPRQWNKVRLLVVGNRIKAWLNDQPIVDYTDPKPRADLKEAGSIAFQTYGAEGHAGWIKFRNLTLIDLSAKKQKP</sequence>
<dbReference type="InterPro" id="IPR010496">
    <property type="entry name" value="AL/BT2_dom"/>
</dbReference>
<accession>A0A381VV98</accession>
<proteinExistence type="predicted"/>
<dbReference type="Pfam" id="PF06439">
    <property type="entry name" value="3keto-disac_hyd"/>
    <property type="match status" value="1"/>
</dbReference>
<gene>
    <name evidence="2" type="ORF">METZ01_LOCUS97093</name>
</gene>
<evidence type="ECO:0000259" key="1">
    <source>
        <dbReference type="Pfam" id="PF06439"/>
    </source>
</evidence>
<dbReference type="GO" id="GO:0016787">
    <property type="term" value="F:hydrolase activity"/>
    <property type="evidence" value="ECO:0007669"/>
    <property type="project" value="InterPro"/>
</dbReference>
<dbReference type="AlphaFoldDB" id="A0A381VV98"/>
<reference evidence="2" key="1">
    <citation type="submission" date="2018-05" db="EMBL/GenBank/DDBJ databases">
        <authorList>
            <person name="Lanie J.A."/>
            <person name="Ng W.-L."/>
            <person name="Kazmierczak K.M."/>
            <person name="Andrzejewski T.M."/>
            <person name="Davidsen T.M."/>
            <person name="Wayne K.J."/>
            <person name="Tettelin H."/>
            <person name="Glass J.I."/>
            <person name="Rusch D."/>
            <person name="Podicherti R."/>
            <person name="Tsui H.-C.T."/>
            <person name="Winkler M.E."/>
        </authorList>
    </citation>
    <scope>NUCLEOTIDE SEQUENCE</scope>
</reference>
<name>A0A381VV98_9ZZZZ</name>
<dbReference type="EMBL" id="UINC01009895">
    <property type="protein sequence ID" value="SVA44239.1"/>
    <property type="molecule type" value="Genomic_DNA"/>
</dbReference>
<organism evidence="2">
    <name type="scientific">marine metagenome</name>
    <dbReference type="NCBI Taxonomy" id="408172"/>
    <lineage>
        <taxon>unclassified sequences</taxon>
        <taxon>metagenomes</taxon>
        <taxon>ecological metagenomes</taxon>
    </lineage>
</organism>
<evidence type="ECO:0000313" key="2">
    <source>
        <dbReference type="EMBL" id="SVA44239.1"/>
    </source>
</evidence>
<feature type="domain" description="3-keto-alpha-glucoside-1,2-lyase/3-keto-2-hydroxy-glucal hydratase" evidence="1">
    <location>
        <begin position="22"/>
        <end position="199"/>
    </location>
</feature>